<dbReference type="PANTHER" id="PTHR36113:SF1">
    <property type="entry name" value="GLYOXALASE_BLEOMYCIN RESISTANCE PROTEIN_DIOXYGENASE"/>
    <property type="match status" value="1"/>
</dbReference>
<feature type="domain" description="VOC" evidence="1">
    <location>
        <begin position="20"/>
        <end position="147"/>
    </location>
</feature>
<dbReference type="InterPro" id="IPR051332">
    <property type="entry name" value="Fosfomycin_Res_Enzymes"/>
</dbReference>
<keyword evidence="3" id="KW-1185">Reference proteome</keyword>
<dbReference type="InterPro" id="IPR004360">
    <property type="entry name" value="Glyas_Fos-R_dOase_dom"/>
</dbReference>
<comment type="caution">
    <text evidence="2">The sequence shown here is derived from an EMBL/GenBank/DDBJ whole genome shotgun (WGS) entry which is preliminary data.</text>
</comment>
<dbReference type="EMBL" id="BTHG01000003">
    <property type="protein sequence ID" value="GMN89462.1"/>
    <property type="molecule type" value="Genomic_DNA"/>
</dbReference>
<dbReference type="Gene3D" id="3.10.180.10">
    <property type="entry name" value="2,3-Dihydroxybiphenyl 1,2-Dioxygenase, domain 1"/>
    <property type="match status" value="1"/>
</dbReference>
<dbReference type="PROSITE" id="PS51819">
    <property type="entry name" value="VOC"/>
    <property type="match status" value="1"/>
</dbReference>
<dbReference type="SUPFAM" id="SSF54593">
    <property type="entry name" value="Glyoxalase/Bleomycin resistance protein/Dihydroxybiphenyl dioxygenase"/>
    <property type="match status" value="1"/>
</dbReference>
<organism evidence="2 3">
    <name type="scientific">Francisella sciaenopsi</name>
    <dbReference type="NCBI Taxonomy" id="3055034"/>
    <lineage>
        <taxon>Bacteria</taxon>
        <taxon>Pseudomonadati</taxon>
        <taxon>Pseudomonadota</taxon>
        <taxon>Gammaproteobacteria</taxon>
        <taxon>Thiotrichales</taxon>
        <taxon>Francisellaceae</taxon>
        <taxon>Francisella</taxon>
    </lineage>
</organism>
<name>A0ABQ6PFG6_9GAMM</name>
<sequence>MAKLSYNVIYNVTKESQYMRIEHIAIWVKDIELMKDFYCKYFNATSNDKYINSVKGFSSYFLSFESGTRLEIMHSKNMNNLNLDNSKERFGLIHLAISVGSKEKVDQLTEQLKNDGFKITGEPRTTGDGYYESCVLDPEQNLIEITV</sequence>
<evidence type="ECO:0000259" key="1">
    <source>
        <dbReference type="PROSITE" id="PS51819"/>
    </source>
</evidence>
<dbReference type="Proteomes" id="UP001628164">
    <property type="component" value="Unassembled WGS sequence"/>
</dbReference>
<proteinExistence type="predicted"/>
<dbReference type="Pfam" id="PF00903">
    <property type="entry name" value="Glyoxalase"/>
    <property type="match status" value="1"/>
</dbReference>
<dbReference type="InterPro" id="IPR037523">
    <property type="entry name" value="VOC_core"/>
</dbReference>
<evidence type="ECO:0000313" key="3">
    <source>
        <dbReference type="Proteomes" id="UP001628164"/>
    </source>
</evidence>
<protein>
    <submittedName>
        <fullName evidence="2">VOC family protein</fullName>
    </submittedName>
</protein>
<evidence type="ECO:0000313" key="2">
    <source>
        <dbReference type="EMBL" id="GMN89462.1"/>
    </source>
</evidence>
<accession>A0ABQ6PFG6</accession>
<reference evidence="2 3" key="1">
    <citation type="journal article" date="2024" name="Dis. Aquat. Organ.">
        <title>Francisella sciaenopsi sp. nov. isolated from diseased red drum Sciaenops ocellatus in Florida, USA.</title>
        <authorList>
            <person name="Kawahara M."/>
            <person name="Cody T.T."/>
            <person name="Yanong R.P.E."/>
            <person name="Henderson E."/>
            <person name="Yazdi Z."/>
            <person name="Soto E."/>
        </authorList>
    </citation>
    <scope>NUCLEOTIDE SEQUENCE [LARGE SCALE GENOMIC DNA]</scope>
    <source>
        <strain evidence="2 3">R22-20-7</strain>
    </source>
</reference>
<dbReference type="InterPro" id="IPR029068">
    <property type="entry name" value="Glyas_Bleomycin-R_OHBP_Dase"/>
</dbReference>
<gene>
    <name evidence="2" type="ORF">fsci_09480</name>
</gene>
<dbReference type="PANTHER" id="PTHR36113">
    <property type="entry name" value="LYASE, PUTATIVE-RELATED-RELATED"/>
    <property type="match status" value="1"/>
</dbReference>